<evidence type="ECO:0000313" key="6">
    <source>
        <dbReference type="EMBL" id="RUA21994.1"/>
    </source>
</evidence>
<dbReference type="InterPro" id="IPR036390">
    <property type="entry name" value="WH_DNA-bd_sf"/>
</dbReference>
<organism evidence="6">
    <name type="scientific">Billgrantia gudaonensis</name>
    <dbReference type="NCBI Taxonomy" id="376427"/>
    <lineage>
        <taxon>Bacteria</taxon>
        <taxon>Pseudomonadati</taxon>
        <taxon>Pseudomonadota</taxon>
        <taxon>Gammaproteobacteria</taxon>
        <taxon>Oceanospirillales</taxon>
        <taxon>Halomonadaceae</taxon>
        <taxon>Billgrantia</taxon>
    </lineage>
</organism>
<dbReference type="GO" id="GO:0003700">
    <property type="term" value="F:DNA-binding transcription factor activity"/>
    <property type="evidence" value="ECO:0007669"/>
    <property type="project" value="InterPro"/>
</dbReference>
<protein>
    <submittedName>
        <fullName evidence="6">FadR family transcriptional regulator</fullName>
    </submittedName>
</protein>
<sequence>MPDEVAKRIRTSIGGGSIEPGKRLPTQQELAEAYGVSRPVIRGRLHPEVGWLISQQGSLRQPAGASASVSSPARQGKTLPTCFNSFMAVEVAATEQAATHRSPSDLDAIRQHPTGWKPPFGKTATGSTKT</sequence>
<keyword evidence="2" id="KW-0238">DNA-binding</keyword>
<feature type="region of interest" description="Disordered" evidence="4">
    <location>
        <begin position="96"/>
        <end position="130"/>
    </location>
</feature>
<dbReference type="InterPro" id="IPR000524">
    <property type="entry name" value="Tscrpt_reg_HTH_GntR"/>
</dbReference>
<keyword evidence="1" id="KW-0805">Transcription regulation</keyword>
<dbReference type="SUPFAM" id="SSF46785">
    <property type="entry name" value="Winged helix' DNA-binding domain"/>
    <property type="match status" value="1"/>
</dbReference>
<accession>A0A3S0NEC2</accession>
<gene>
    <name evidence="6" type="ORF">DSL92_08320</name>
</gene>
<dbReference type="InterPro" id="IPR036388">
    <property type="entry name" value="WH-like_DNA-bd_sf"/>
</dbReference>
<feature type="region of interest" description="Disordered" evidence="4">
    <location>
        <begin position="1"/>
        <end position="25"/>
    </location>
</feature>
<comment type="caution">
    <text evidence="6">The sequence shown here is derived from an EMBL/GenBank/DDBJ whole genome shotgun (WGS) entry which is preliminary data.</text>
</comment>
<dbReference type="AlphaFoldDB" id="A0A3S0NEC2"/>
<keyword evidence="3" id="KW-0804">Transcription</keyword>
<evidence type="ECO:0000256" key="4">
    <source>
        <dbReference type="SAM" id="MobiDB-lite"/>
    </source>
</evidence>
<evidence type="ECO:0000256" key="1">
    <source>
        <dbReference type="ARBA" id="ARBA00023015"/>
    </source>
</evidence>
<evidence type="ECO:0000256" key="2">
    <source>
        <dbReference type="ARBA" id="ARBA00023125"/>
    </source>
</evidence>
<name>A0A3S0NEC2_9GAMM</name>
<evidence type="ECO:0000259" key="5">
    <source>
        <dbReference type="Pfam" id="PF00392"/>
    </source>
</evidence>
<dbReference type="Gene3D" id="1.10.10.10">
    <property type="entry name" value="Winged helix-like DNA-binding domain superfamily/Winged helix DNA-binding domain"/>
    <property type="match status" value="1"/>
</dbReference>
<reference evidence="6" key="1">
    <citation type="submission" date="2018-12" db="EMBL/GenBank/DDBJ databases">
        <authorList>
            <person name="Jadhav K."/>
            <person name="Kushwaha B."/>
            <person name="Jadhav I."/>
        </authorList>
    </citation>
    <scope>NUCLEOTIDE SEQUENCE [LARGE SCALE GENOMIC DNA]</scope>
    <source>
        <strain evidence="6">SBS 10</strain>
    </source>
</reference>
<dbReference type="Pfam" id="PF00392">
    <property type="entry name" value="GntR"/>
    <property type="match status" value="1"/>
</dbReference>
<evidence type="ECO:0000256" key="3">
    <source>
        <dbReference type="ARBA" id="ARBA00023163"/>
    </source>
</evidence>
<proteinExistence type="predicted"/>
<dbReference type="GO" id="GO:0003677">
    <property type="term" value="F:DNA binding"/>
    <property type="evidence" value="ECO:0007669"/>
    <property type="project" value="UniProtKB-KW"/>
</dbReference>
<feature type="domain" description="HTH gntR-type" evidence="5">
    <location>
        <begin position="3"/>
        <end position="42"/>
    </location>
</feature>
<dbReference type="EMBL" id="RXHI01000027">
    <property type="protein sequence ID" value="RUA21994.1"/>
    <property type="molecule type" value="Genomic_DNA"/>
</dbReference>